<proteinExistence type="predicted"/>
<dbReference type="AlphaFoldDB" id="A0AAD4BUA8"/>
<organism evidence="2 3">
    <name type="scientific">Boletus edulis BED1</name>
    <dbReference type="NCBI Taxonomy" id="1328754"/>
    <lineage>
        <taxon>Eukaryota</taxon>
        <taxon>Fungi</taxon>
        <taxon>Dikarya</taxon>
        <taxon>Basidiomycota</taxon>
        <taxon>Agaricomycotina</taxon>
        <taxon>Agaricomycetes</taxon>
        <taxon>Agaricomycetidae</taxon>
        <taxon>Boletales</taxon>
        <taxon>Boletineae</taxon>
        <taxon>Boletaceae</taxon>
        <taxon>Boletoideae</taxon>
        <taxon>Boletus</taxon>
    </lineage>
</organism>
<evidence type="ECO:0000313" key="3">
    <source>
        <dbReference type="Proteomes" id="UP001194468"/>
    </source>
</evidence>
<protein>
    <submittedName>
        <fullName evidence="2">Uncharacterized protein</fullName>
    </submittedName>
</protein>
<comment type="caution">
    <text evidence="2">The sequence shown here is derived from an EMBL/GenBank/DDBJ whole genome shotgun (WGS) entry which is preliminary data.</text>
</comment>
<sequence>MLEAFKIKEFDLNPVFESWANPPMFYGEPKKDVSVDDWLDQIKAGCVERKVPEEYWHKVAQHYMGPKAKTRLVELKNVMAQINGGKYRWSWKKFRIAMKNMGWQIDATATTPVTVERRSSGSWLTRWKPSKDKNANLNDTQEFVEVTRVVEAPAPPPKDTRPNPVKVLSETAIHAATSAFRSRHPPQRSNTVGPAVTTSGALALAPLPPLPVGIQPTPENQAVTTVNNVPTWLLNACQALNFLTAEHPRAMTTLSAVLITAGTLPAIPAISGGTVLATGVAQAVGAIAVGVGNLLKAQHEGQIQMSGQTPAPAGHRAPVRAATFQ</sequence>
<gene>
    <name evidence="2" type="ORF">L210DRAFT_2186125</name>
</gene>
<name>A0AAD4BUA8_BOLED</name>
<accession>A0AAD4BUA8</accession>
<feature type="region of interest" description="Disordered" evidence="1">
    <location>
        <begin position="303"/>
        <end position="325"/>
    </location>
</feature>
<reference evidence="2" key="1">
    <citation type="submission" date="2019-10" db="EMBL/GenBank/DDBJ databases">
        <authorList>
            <consortium name="DOE Joint Genome Institute"/>
            <person name="Kuo A."/>
            <person name="Miyauchi S."/>
            <person name="Kiss E."/>
            <person name="Drula E."/>
            <person name="Kohler A."/>
            <person name="Sanchez-Garcia M."/>
            <person name="Andreopoulos B."/>
            <person name="Barry K.W."/>
            <person name="Bonito G."/>
            <person name="Buee M."/>
            <person name="Carver A."/>
            <person name="Chen C."/>
            <person name="Cichocki N."/>
            <person name="Clum A."/>
            <person name="Culley D."/>
            <person name="Crous P.W."/>
            <person name="Fauchery L."/>
            <person name="Girlanda M."/>
            <person name="Hayes R."/>
            <person name="Keri Z."/>
            <person name="LaButti K."/>
            <person name="Lipzen A."/>
            <person name="Lombard V."/>
            <person name="Magnuson J."/>
            <person name="Maillard F."/>
            <person name="Morin E."/>
            <person name="Murat C."/>
            <person name="Nolan M."/>
            <person name="Ohm R."/>
            <person name="Pangilinan J."/>
            <person name="Pereira M."/>
            <person name="Perotto S."/>
            <person name="Peter M."/>
            <person name="Riley R."/>
            <person name="Sitrit Y."/>
            <person name="Stielow B."/>
            <person name="Szollosi G."/>
            <person name="Zifcakova L."/>
            <person name="Stursova M."/>
            <person name="Spatafora J.W."/>
            <person name="Tedersoo L."/>
            <person name="Vaario L.-M."/>
            <person name="Yamada A."/>
            <person name="Yan M."/>
            <person name="Wang P."/>
            <person name="Xu J."/>
            <person name="Bruns T."/>
            <person name="Baldrian P."/>
            <person name="Vilgalys R."/>
            <person name="Henrissat B."/>
            <person name="Grigoriev I.V."/>
            <person name="Hibbett D."/>
            <person name="Nagy L.G."/>
            <person name="Martin F.M."/>
        </authorList>
    </citation>
    <scope>NUCLEOTIDE SEQUENCE</scope>
    <source>
        <strain evidence="2">BED1</strain>
    </source>
</reference>
<keyword evidence="3" id="KW-1185">Reference proteome</keyword>
<dbReference type="Proteomes" id="UP001194468">
    <property type="component" value="Unassembled WGS sequence"/>
</dbReference>
<reference evidence="2" key="2">
    <citation type="journal article" date="2020" name="Nat. Commun.">
        <title>Large-scale genome sequencing of mycorrhizal fungi provides insights into the early evolution of symbiotic traits.</title>
        <authorList>
            <person name="Miyauchi S."/>
            <person name="Kiss E."/>
            <person name="Kuo A."/>
            <person name="Drula E."/>
            <person name="Kohler A."/>
            <person name="Sanchez-Garcia M."/>
            <person name="Morin E."/>
            <person name="Andreopoulos B."/>
            <person name="Barry K.W."/>
            <person name="Bonito G."/>
            <person name="Buee M."/>
            <person name="Carver A."/>
            <person name="Chen C."/>
            <person name="Cichocki N."/>
            <person name="Clum A."/>
            <person name="Culley D."/>
            <person name="Crous P.W."/>
            <person name="Fauchery L."/>
            <person name="Girlanda M."/>
            <person name="Hayes R.D."/>
            <person name="Keri Z."/>
            <person name="LaButti K."/>
            <person name="Lipzen A."/>
            <person name="Lombard V."/>
            <person name="Magnuson J."/>
            <person name="Maillard F."/>
            <person name="Murat C."/>
            <person name="Nolan M."/>
            <person name="Ohm R.A."/>
            <person name="Pangilinan J."/>
            <person name="Pereira M.F."/>
            <person name="Perotto S."/>
            <person name="Peter M."/>
            <person name="Pfister S."/>
            <person name="Riley R."/>
            <person name="Sitrit Y."/>
            <person name="Stielow J.B."/>
            <person name="Szollosi G."/>
            <person name="Zifcakova L."/>
            <person name="Stursova M."/>
            <person name="Spatafora J.W."/>
            <person name="Tedersoo L."/>
            <person name="Vaario L.M."/>
            <person name="Yamada A."/>
            <person name="Yan M."/>
            <person name="Wang P."/>
            <person name="Xu J."/>
            <person name="Bruns T."/>
            <person name="Baldrian P."/>
            <person name="Vilgalys R."/>
            <person name="Dunand C."/>
            <person name="Henrissat B."/>
            <person name="Grigoriev I.V."/>
            <person name="Hibbett D."/>
            <person name="Nagy L.G."/>
            <person name="Martin F.M."/>
        </authorList>
    </citation>
    <scope>NUCLEOTIDE SEQUENCE</scope>
    <source>
        <strain evidence="2">BED1</strain>
    </source>
</reference>
<evidence type="ECO:0000256" key="1">
    <source>
        <dbReference type="SAM" id="MobiDB-lite"/>
    </source>
</evidence>
<dbReference type="EMBL" id="WHUW01000013">
    <property type="protein sequence ID" value="KAF8439876.1"/>
    <property type="molecule type" value="Genomic_DNA"/>
</dbReference>
<evidence type="ECO:0000313" key="2">
    <source>
        <dbReference type="EMBL" id="KAF8439876.1"/>
    </source>
</evidence>